<protein>
    <submittedName>
        <fullName evidence="1">Uncharacterized protein</fullName>
    </submittedName>
</protein>
<name>A0A5B7GGH6_PORTR</name>
<reference evidence="1 2" key="1">
    <citation type="submission" date="2019-05" db="EMBL/GenBank/DDBJ databases">
        <title>Another draft genome of Portunus trituberculatus and its Hox gene families provides insights of decapod evolution.</title>
        <authorList>
            <person name="Jeong J.-H."/>
            <person name="Song I."/>
            <person name="Kim S."/>
            <person name="Choi T."/>
            <person name="Kim D."/>
            <person name="Ryu S."/>
            <person name="Kim W."/>
        </authorList>
    </citation>
    <scope>NUCLEOTIDE SEQUENCE [LARGE SCALE GENOMIC DNA]</scope>
    <source>
        <tissue evidence="1">Muscle</tissue>
    </source>
</reference>
<gene>
    <name evidence="1" type="ORF">E2C01_050433</name>
</gene>
<accession>A0A5B7GGH6</accession>
<organism evidence="1 2">
    <name type="scientific">Portunus trituberculatus</name>
    <name type="common">Swimming crab</name>
    <name type="synonym">Neptunus trituberculatus</name>
    <dbReference type="NCBI Taxonomy" id="210409"/>
    <lineage>
        <taxon>Eukaryota</taxon>
        <taxon>Metazoa</taxon>
        <taxon>Ecdysozoa</taxon>
        <taxon>Arthropoda</taxon>
        <taxon>Crustacea</taxon>
        <taxon>Multicrustacea</taxon>
        <taxon>Malacostraca</taxon>
        <taxon>Eumalacostraca</taxon>
        <taxon>Eucarida</taxon>
        <taxon>Decapoda</taxon>
        <taxon>Pleocyemata</taxon>
        <taxon>Brachyura</taxon>
        <taxon>Eubrachyura</taxon>
        <taxon>Portunoidea</taxon>
        <taxon>Portunidae</taxon>
        <taxon>Portuninae</taxon>
        <taxon>Portunus</taxon>
    </lineage>
</organism>
<evidence type="ECO:0000313" key="1">
    <source>
        <dbReference type="EMBL" id="MPC56473.1"/>
    </source>
</evidence>
<dbReference type="Proteomes" id="UP000324222">
    <property type="component" value="Unassembled WGS sequence"/>
</dbReference>
<comment type="caution">
    <text evidence="1">The sequence shown here is derived from an EMBL/GenBank/DDBJ whole genome shotgun (WGS) entry which is preliminary data.</text>
</comment>
<dbReference type="EMBL" id="VSRR010013975">
    <property type="protein sequence ID" value="MPC56473.1"/>
    <property type="molecule type" value="Genomic_DNA"/>
</dbReference>
<sequence length="38" mass="4337">MSLFGLNIIVSSNNMPKYTPRRWKTSAGRNPCGFHILE</sequence>
<proteinExistence type="predicted"/>
<keyword evidence="2" id="KW-1185">Reference proteome</keyword>
<evidence type="ECO:0000313" key="2">
    <source>
        <dbReference type="Proteomes" id="UP000324222"/>
    </source>
</evidence>
<dbReference type="AlphaFoldDB" id="A0A5B7GGH6"/>